<evidence type="ECO:0000256" key="5">
    <source>
        <dbReference type="ARBA" id="ARBA00022801"/>
    </source>
</evidence>
<reference evidence="10" key="1">
    <citation type="submission" date="2018-05" db="EMBL/GenBank/DDBJ databases">
        <authorList>
            <person name="Li X."/>
        </authorList>
    </citation>
    <scope>NUCLEOTIDE SEQUENCE [LARGE SCALE GENOMIC DNA]</scope>
    <source>
        <strain evidence="10">YIM 73061</strain>
    </source>
</reference>
<proteinExistence type="predicted"/>
<dbReference type="GO" id="GO:0004519">
    <property type="term" value="F:endonuclease activity"/>
    <property type="evidence" value="ECO:0007669"/>
    <property type="project" value="UniProtKB-KW"/>
</dbReference>
<dbReference type="InterPro" id="IPR019307">
    <property type="entry name" value="RNA-bd_AU-1/RNase_E/G"/>
</dbReference>
<evidence type="ECO:0000313" key="9">
    <source>
        <dbReference type="EMBL" id="RAK52607.1"/>
    </source>
</evidence>
<dbReference type="GO" id="GO:0006364">
    <property type="term" value="P:rRNA processing"/>
    <property type="evidence" value="ECO:0007669"/>
    <property type="project" value="TreeGrafter"/>
</dbReference>
<name>A0A328ADM9_9CAUL</name>
<keyword evidence="5" id="KW-0378">Hydrolase</keyword>
<dbReference type="RefSeq" id="WP_111514892.1">
    <property type="nucleotide sequence ID" value="NZ_QFYR01000002.1"/>
</dbReference>
<dbReference type="PANTHER" id="PTHR30001:SF1">
    <property type="entry name" value="RIBONUCLEASE E_G-LIKE PROTEIN, CHLOROPLASTIC"/>
    <property type="match status" value="1"/>
</dbReference>
<dbReference type="PANTHER" id="PTHR30001">
    <property type="entry name" value="RIBONUCLEASE"/>
    <property type="match status" value="1"/>
</dbReference>
<dbReference type="GO" id="GO:0004540">
    <property type="term" value="F:RNA nuclease activity"/>
    <property type="evidence" value="ECO:0007669"/>
    <property type="project" value="InterPro"/>
</dbReference>
<dbReference type="GO" id="GO:0005737">
    <property type="term" value="C:cytoplasm"/>
    <property type="evidence" value="ECO:0007669"/>
    <property type="project" value="TreeGrafter"/>
</dbReference>
<sequence length="345" mass="36694">MSERRAFLDRSVGETRGVVTIDDRPERLLIRRDGDDPRTSLGARLVARVASVESALATAFLDLGGAEAILPFRPDQRPIRGASVEVEIRAEARRGKLPIARLVGPGEGEPRLLAPPPTLEEALRSYVRDGDIEDGRLAREVADEAEAEVLEVLHPLPGGGVLAIEPTRALTAIDVDLGERKGADAKRVARQANLAALATAARLLRLKGLGGIVVLDLVGRGHDGNALLAAARTAFGPDNPGVAIGAVGRFGTMELSLPRRVQPLAERLCTESGALTPRTVAQRLVRLLETEGASNPGARLEGRCAPEVAIEASPLVRKLGERLGARFNIVSEPTAAREFVEVRAI</sequence>
<evidence type="ECO:0000256" key="6">
    <source>
        <dbReference type="ARBA" id="ARBA00022842"/>
    </source>
</evidence>
<organism evidence="9 10">
    <name type="scientific">Phenylobacterium deserti</name>
    <dbReference type="NCBI Taxonomy" id="1914756"/>
    <lineage>
        <taxon>Bacteria</taxon>
        <taxon>Pseudomonadati</taxon>
        <taxon>Pseudomonadota</taxon>
        <taxon>Alphaproteobacteria</taxon>
        <taxon>Caulobacterales</taxon>
        <taxon>Caulobacteraceae</taxon>
        <taxon>Phenylobacterium</taxon>
    </lineage>
</organism>
<comment type="cofactor">
    <cofactor evidence="1">
        <name>Mg(2+)</name>
        <dbReference type="ChEBI" id="CHEBI:18420"/>
    </cofactor>
</comment>
<keyword evidence="6" id="KW-0460">Magnesium</keyword>
<dbReference type="Proteomes" id="UP000249725">
    <property type="component" value="Unassembled WGS sequence"/>
</dbReference>
<evidence type="ECO:0000256" key="2">
    <source>
        <dbReference type="ARBA" id="ARBA00022722"/>
    </source>
</evidence>
<keyword evidence="4" id="KW-0255">Endonuclease</keyword>
<comment type="caution">
    <text evidence="9">The sequence shown here is derived from an EMBL/GenBank/DDBJ whole genome shotgun (WGS) entry which is preliminary data.</text>
</comment>
<keyword evidence="7" id="KW-0694">RNA-binding</keyword>
<dbReference type="OrthoDB" id="9804278at2"/>
<evidence type="ECO:0000259" key="8">
    <source>
        <dbReference type="Pfam" id="PF10150"/>
    </source>
</evidence>
<keyword evidence="3" id="KW-0479">Metal-binding</keyword>
<protein>
    <submittedName>
        <fullName evidence="9">Ribonuclease E/G</fullName>
    </submittedName>
</protein>
<dbReference type="InterPro" id="IPR004659">
    <property type="entry name" value="RNase_E/G"/>
</dbReference>
<dbReference type="Pfam" id="PF10150">
    <property type="entry name" value="RNase_E_G"/>
    <property type="match status" value="1"/>
</dbReference>
<evidence type="ECO:0000256" key="7">
    <source>
        <dbReference type="ARBA" id="ARBA00022884"/>
    </source>
</evidence>
<evidence type="ECO:0000256" key="4">
    <source>
        <dbReference type="ARBA" id="ARBA00022759"/>
    </source>
</evidence>
<keyword evidence="10" id="KW-1185">Reference proteome</keyword>
<evidence type="ECO:0000256" key="3">
    <source>
        <dbReference type="ARBA" id="ARBA00022723"/>
    </source>
</evidence>
<evidence type="ECO:0000313" key="10">
    <source>
        <dbReference type="Proteomes" id="UP000249725"/>
    </source>
</evidence>
<evidence type="ECO:0000256" key="1">
    <source>
        <dbReference type="ARBA" id="ARBA00001946"/>
    </source>
</evidence>
<dbReference type="AlphaFoldDB" id="A0A328ADM9"/>
<feature type="domain" description="RNA-binding protein AU-1/Ribonuclease E/G" evidence="8">
    <location>
        <begin position="149"/>
        <end position="256"/>
    </location>
</feature>
<dbReference type="EMBL" id="QFYR01000002">
    <property type="protein sequence ID" value="RAK52607.1"/>
    <property type="molecule type" value="Genomic_DNA"/>
</dbReference>
<gene>
    <name evidence="9" type="ORF">DJ018_10395</name>
</gene>
<keyword evidence="2" id="KW-0540">Nuclease</keyword>
<dbReference type="GO" id="GO:0003723">
    <property type="term" value="F:RNA binding"/>
    <property type="evidence" value="ECO:0007669"/>
    <property type="project" value="UniProtKB-KW"/>
</dbReference>
<dbReference type="GO" id="GO:0016787">
    <property type="term" value="F:hydrolase activity"/>
    <property type="evidence" value="ECO:0007669"/>
    <property type="project" value="UniProtKB-KW"/>
</dbReference>
<accession>A0A328ADM9</accession>
<dbReference type="GO" id="GO:0046872">
    <property type="term" value="F:metal ion binding"/>
    <property type="evidence" value="ECO:0007669"/>
    <property type="project" value="UniProtKB-KW"/>
</dbReference>